<keyword evidence="3" id="KW-1003">Cell membrane</keyword>
<dbReference type="InterPro" id="IPR051393">
    <property type="entry name" value="ABC_transporter_permease"/>
</dbReference>
<feature type="transmembrane region" description="Helical" evidence="7">
    <location>
        <begin position="127"/>
        <end position="148"/>
    </location>
</feature>
<dbReference type="Proteomes" id="UP000003656">
    <property type="component" value="Unassembled WGS sequence"/>
</dbReference>
<keyword evidence="5 7" id="KW-1133">Transmembrane helix</keyword>
<keyword evidence="2 7" id="KW-0813">Transport</keyword>
<feature type="transmembrane region" description="Helical" evidence="7">
    <location>
        <begin position="315"/>
        <end position="336"/>
    </location>
</feature>
<evidence type="ECO:0000256" key="4">
    <source>
        <dbReference type="ARBA" id="ARBA00022692"/>
    </source>
</evidence>
<protein>
    <submittedName>
        <fullName evidence="9">ABC transporter, permease protein</fullName>
    </submittedName>
    <submittedName>
        <fullName evidence="10">Sugar ABC transporter permease</fullName>
    </submittedName>
</protein>
<feature type="transmembrane region" description="Helical" evidence="7">
    <location>
        <begin position="268"/>
        <end position="288"/>
    </location>
</feature>
<evidence type="ECO:0000256" key="1">
    <source>
        <dbReference type="ARBA" id="ARBA00004651"/>
    </source>
</evidence>
<feature type="transmembrane region" description="Helical" evidence="7">
    <location>
        <begin position="207"/>
        <end position="230"/>
    </location>
</feature>
<dbReference type="eggNOG" id="COG1175">
    <property type="taxonomic scope" value="Bacteria"/>
</dbReference>
<evidence type="ECO:0000256" key="2">
    <source>
        <dbReference type="ARBA" id="ARBA00022448"/>
    </source>
</evidence>
<comment type="similarity">
    <text evidence="7">Belongs to the binding-protein-dependent transport system permease family.</text>
</comment>
<dbReference type="GO" id="GO:0005886">
    <property type="term" value="C:plasma membrane"/>
    <property type="evidence" value="ECO:0007669"/>
    <property type="project" value="UniProtKB-SubCell"/>
</dbReference>
<dbReference type="STRING" id="561180.BIFGAL_03669"/>
<evidence type="ECO:0000313" key="12">
    <source>
        <dbReference type="Proteomes" id="UP000029074"/>
    </source>
</evidence>
<dbReference type="AlphaFoldDB" id="D1NUZ0"/>
<evidence type="ECO:0000259" key="8">
    <source>
        <dbReference type="PROSITE" id="PS50928"/>
    </source>
</evidence>
<accession>D1NUZ0</accession>
<dbReference type="Pfam" id="PF00528">
    <property type="entry name" value="BPD_transp_1"/>
    <property type="match status" value="1"/>
</dbReference>
<feature type="transmembrane region" description="Helical" evidence="7">
    <location>
        <begin position="160"/>
        <end position="180"/>
    </location>
</feature>
<dbReference type="EMBL" id="JGYW01000002">
    <property type="protein sequence ID" value="KFI59611.1"/>
    <property type="molecule type" value="Genomic_DNA"/>
</dbReference>
<comment type="subcellular location">
    <subcellularLocation>
        <location evidence="1 7">Cell membrane</location>
        <topology evidence="1 7">Multi-pass membrane protein</topology>
    </subcellularLocation>
</comment>
<keyword evidence="4 7" id="KW-0812">Transmembrane</keyword>
<dbReference type="PANTHER" id="PTHR30193:SF37">
    <property type="entry name" value="INNER MEMBRANE ABC TRANSPORTER PERMEASE PROTEIN YCJO"/>
    <property type="match status" value="1"/>
</dbReference>
<reference evidence="10 12" key="2">
    <citation type="submission" date="2014-03" db="EMBL/GenBank/DDBJ databases">
        <title>Genomics of Bifidobacteria.</title>
        <authorList>
            <person name="Ventura M."/>
            <person name="Milani C."/>
            <person name="Lugli G.A."/>
        </authorList>
    </citation>
    <scope>NUCLEOTIDE SEQUENCE [LARGE SCALE GENOMIC DNA]</scope>
    <source>
        <strain evidence="10 12">LMG 11596</strain>
    </source>
</reference>
<evidence type="ECO:0000256" key="3">
    <source>
        <dbReference type="ARBA" id="ARBA00022475"/>
    </source>
</evidence>
<organism evidence="9 11">
    <name type="scientific">Bifidobacterium gallicum DSM 20093 = LMG 11596</name>
    <dbReference type="NCBI Taxonomy" id="561180"/>
    <lineage>
        <taxon>Bacteria</taxon>
        <taxon>Bacillati</taxon>
        <taxon>Actinomycetota</taxon>
        <taxon>Actinomycetes</taxon>
        <taxon>Bifidobacteriales</taxon>
        <taxon>Bifidobacteriaceae</taxon>
        <taxon>Bifidobacterium</taxon>
    </lineage>
</organism>
<evidence type="ECO:0000313" key="9">
    <source>
        <dbReference type="EMBL" id="EFA22642.1"/>
    </source>
</evidence>
<sequence length="387" mass="42304">MPPKKLGFVRTRINDVRSAMSATNRIAVVPDARLRHNDKEANMKTTKTSKQSSGKGRNRLEILVLSAPAIILFVGFVILPIILGAYYGLYQWKGFGSPSTNGKFVGLQNYIIALKDPNFQAAIGHPLLIMIGSLVIQGPLAVLFALLLNQKFKGRALIRTLIFVPYVVSEVIVGTGWSLLLQKTGAVNQILTSIGLPAVDWLANPKIAIWTLLLIISWKYIGFAVILMLAGLQSIPEELYEAARVDGAGFWQMQKNITLPLLAPTLRIWAFLSMIGSLQLFDLVYIVWGNYVSTTAGVSTMATYMVREGRGAGNYGYGSAVALIIFVISLIIALTYQKFVLNRDLDGALTDGKAKKKFGFKKFKNESSNTQVAASEAVLAASEGEEK</sequence>
<dbReference type="EMBL" id="ABXB03000003">
    <property type="protein sequence ID" value="EFA22642.1"/>
    <property type="molecule type" value="Genomic_DNA"/>
</dbReference>
<evidence type="ECO:0000256" key="7">
    <source>
        <dbReference type="RuleBase" id="RU363032"/>
    </source>
</evidence>
<dbReference type="Gene3D" id="1.10.3720.10">
    <property type="entry name" value="MetI-like"/>
    <property type="match status" value="1"/>
</dbReference>
<keyword evidence="12" id="KW-1185">Reference proteome</keyword>
<keyword evidence="6 7" id="KW-0472">Membrane</keyword>
<gene>
    <name evidence="10" type="ORF">BGLCM_0278</name>
    <name evidence="9" type="ORF">BIFGAL_03669</name>
</gene>
<proteinExistence type="inferred from homology"/>
<dbReference type="GO" id="GO:0055085">
    <property type="term" value="P:transmembrane transport"/>
    <property type="evidence" value="ECO:0007669"/>
    <property type="project" value="InterPro"/>
</dbReference>
<dbReference type="CDD" id="cd06261">
    <property type="entry name" value="TM_PBP2"/>
    <property type="match status" value="1"/>
</dbReference>
<evidence type="ECO:0000313" key="10">
    <source>
        <dbReference type="EMBL" id="KFI59611.1"/>
    </source>
</evidence>
<reference evidence="9 11" key="1">
    <citation type="submission" date="2009-11" db="EMBL/GenBank/DDBJ databases">
        <authorList>
            <person name="Weinstock G."/>
            <person name="Sodergren E."/>
            <person name="Clifton S."/>
            <person name="Fulton L."/>
            <person name="Fulton B."/>
            <person name="Courtney L."/>
            <person name="Fronick C."/>
            <person name="Harrison M."/>
            <person name="Strong C."/>
            <person name="Farmer C."/>
            <person name="Delahaunty K."/>
            <person name="Markovic C."/>
            <person name="Hall O."/>
            <person name="Minx P."/>
            <person name="Tomlinson C."/>
            <person name="Mitreva M."/>
            <person name="Nelson J."/>
            <person name="Hou S."/>
            <person name="Wollam A."/>
            <person name="Pepin K.H."/>
            <person name="Johnson M."/>
            <person name="Bhonagiri V."/>
            <person name="Nash W.E."/>
            <person name="Warren W."/>
            <person name="Chinwalla A."/>
            <person name="Mardis E.R."/>
            <person name="Wilson R.K."/>
        </authorList>
    </citation>
    <scope>NUCLEOTIDE SEQUENCE [LARGE SCALE GENOMIC DNA]</scope>
    <source>
        <strain evidence="9 11">DSM 20093</strain>
    </source>
</reference>
<dbReference type="PROSITE" id="PS50928">
    <property type="entry name" value="ABC_TM1"/>
    <property type="match status" value="1"/>
</dbReference>
<feature type="domain" description="ABC transmembrane type-1" evidence="8">
    <location>
        <begin position="123"/>
        <end position="336"/>
    </location>
</feature>
<evidence type="ECO:0000256" key="5">
    <source>
        <dbReference type="ARBA" id="ARBA00022989"/>
    </source>
</evidence>
<comment type="caution">
    <text evidence="9">The sequence shown here is derived from an EMBL/GenBank/DDBJ whole genome shotgun (WGS) entry which is preliminary data.</text>
</comment>
<evidence type="ECO:0000256" key="6">
    <source>
        <dbReference type="ARBA" id="ARBA00023136"/>
    </source>
</evidence>
<name>D1NUZ0_9BIFI</name>
<dbReference type="PANTHER" id="PTHR30193">
    <property type="entry name" value="ABC TRANSPORTER PERMEASE PROTEIN"/>
    <property type="match status" value="1"/>
</dbReference>
<feature type="transmembrane region" description="Helical" evidence="7">
    <location>
        <begin position="62"/>
        <end position="89"/>
    </location>
</feature>
<dbReference type="Proteomes" id="UP000029074">
    <property type="component" value="Unassembled WGS sequence"/>
</dbReference>
<dbReference type="InterPro" id="IPR000515">
    <property type="entry name" value="MetI-like"/>
</dbReference>
<evidence type="ECO:0000313" key="11">
    <source>
        <dbReference type="Proteomes" id="UP000003656"/>
    </source>
</evidence>
<dbReference type="SUPFAM" id="SSF161098">
    <property type="entry name" value="MetI-like"/>
    <property type="match status" value="1"/>
</dbReference>
<dbReference type="InterPro" id="IPR035906">
    <property type="entry name" value="MetI-like_sf"/>
</dbReference>